<dbReference type="Proteomes" id="UP000193061">
    <property type="component" value="Unassembled WGS sequence"/>
</dbReference>
<reference evidence="1 2" key="1">
    <citation type="submission" date="2017-03" db="EMBL/GenBank/DDBJ databases">
        <authorList>
            <person name="Afonso C.L."/>
            <person name="Miller P.J."/>
            <person name="Scott M.A."/>
            <person name="Spackman E."/>
            <person name="Goraichik I."/>
            <person name="Dimitrov K.M."/>
            <person name="Suarez D.L."/>
            <person name="Swayne D.E."/>
        </authorList>
    </citation>
    <scope>NUCLEOTIDE SEQUENCE [LARGE SCALE GENOMIC DNA]</scope>
    <source>
        <strain evidence="1 2">CECT 7450</strain>
    </source>
</reference>
<dbReference type="AlphaFoldDB" id="A0A1X6ZNY1"/>
<name>A0A1X6ZNY1_9RHOB</name>
<protein>
    <submittedName>
        <fullName evidence="1">Uncharacterized protein</fullName>
    </submittedName>
</protein>
<proteinExistence type="predicted"/>
<accession>A0A1X6ZNY1</accession>
<evidence type="ECO:0000313" key="1">
    <source>
        <dbReference type="EMBL" id="SLN56946.1"/>
    </source>
</evidence>
<dbReference type="OrthoDB" id="9809312at2"/>
<gene>
    <name evidence="1" type="ORF">ROA7450_02954</name>
</gene>
<sequence length="50" mass="5277">MSDVVAQYIAALDAKVRGVIKGTAKLTITDEGSFLLVENGTRGNGSHCLR</sequence>
<keyword evidence="2" id="KW-1185">Reference proteome</keyword>
<evidence type="ECO:0000313" key="2">
    <source>
        <dbReference type="Proteomes" id="UP000193061"/>
    </source>
</evidence>
<dbReference type="EMBL" id="FWFX01000009">
    <property type="protein sequence ID" value="SLN56946.1"/>
    <property type="molecule type" value="Genomic_DNA"/>
</dbReference>
<dbReference type="RefSeq" id="WP_159454058.1">
    <property type="nucleotide sequence ID" value="NZ_FWFX01000009.1"/>
</dbReference>
<organism evidence="1 2">
    <name type="scientific">Roseovarius albus</name>
    <dbReference type="NCBI Taxonomy" id="1247867"/>
    <lineage>
        <taxon>Bacteria</taxon>
        <taxon>Pseudomonadati</taxon>
        <taxon>Pseudomonadota</taxon>
        <taxon>Alphaproteobacteria</taxon>
        <taxon>Rhodobacterales</taxon>
        <taxon>Roseobacteraceae</taxon>
        <taxon>Roseovarius</taxon>
    </lineage>
</organism>